<evidence type="ECO:0000256" key="10">
    <source>
        <dbReference type="ARBA" id="ARBA00023180"/>
    </source>
</evidence>
<keyword evidence="11 13" id="KW-0739">Sodium transport</keyword>
<comment type="caution">
    <text evidence="16">The sequence shown here is derived from an EMBL/GenBank/DDBJ whole genome shotgun (WGS) entry which is preliminary data.</text>
</comment>
<evidence type="ECO:0000256" key="13">
    <source>
        <dbReference type="RuleBase" id="RU000679"/>
    </source>
</evidence>
<name>A0A9P1NBN4_9PELO</name>
<protein>
    <submittedName>
        <fullName evidence="16">Uncharacterized protein</fullName>
    </submittedName>
</protein>
<sequence>MSNKNWQKSASVIRRARFDDVNCVMYVNGTAQFPVTELSSDKNEELLGNSRHDYNQPNIDHTNETAIRRLRKENHNLKKTLSRRWSSRSRSSMVSHMLTTDDEEQDDADDSLYLLRETSTLHGLRDVLLSSSGRLRSIWVIIVILAIVLTLHGCYQIILEFSNERIVVSYFIKEAPGLELPDIVVCPYNRFNSTFLREHGFDFKLAQYIEASYPSNLPTIGSLKERWHEDILADVDQLDAQLEFVLEQLGNISYVEFLHKASLRCEAFFDEHLCENISVVLTSAGACYRVQMDNQKVAGYGNGGSLVITLPEDEYNPGLNNFPNEGVIIKLAEKNKGIDNDLTFVPSGVHAIMPLQGTEYDFMNSPPKYECNEDLYSNYSRVWCFETCLIEEYEDICKCSPAPSQQPKYPKNICTAKQLYGCFLKEHNGTTWNVEKCTKKCRAPCKSWTYGQKLSYSPFTRKKNWGELFGNEEEFKRLQRTIILDVYYSTLDFTCIKHVVAMPLQSLIAQIGGQFSLWAGGSLISLCQIVIYLTRFFLSKCEGRKAHNPKNKKKSTSSNNGTNETTNPKRNGKLMNVEVVRRGGGQPVTTTKQNDRHQDKQLPPL</sequence>
<evidence type="ECO:0000256" key="1">
    <source>
        <dbReference type="ARBA" id="ARBA00004141"/>
    </source>
</evidence>
<reference evidence="16" key="1">
    <citation type="submission" date="2022-11" db="EMBL/GenBank/DDBJ databases">
        <authorList>
            <person name="Kikuchi T."/>
        </authorList>
    </citation>
    <scope>NUCLEOTIDE SEQUENCE</scope>
    <source>
        <strain evidence="16">PS1010</strain>
    </source>
</reference>
<evidence type="ECO:0000256" key="4">
    <source>
        <dbReference type="ARBA" id="ARBA00022461"/>
    </source>
</evidence>
<dbReference type="PRINTS" id="PR01078">
    <property type="entry name" value="AMINACHANNEL"/>
</dbReference>
<keyword evidence="6 15" id="KW-1133">Transmembrane helix</keyword>
<feature type="transmembrane region" description="Helical" evidence="15">
    <location>
        <begin position="515"/>
        <end position="538"/>
    </location>
</feature>
<dbReference type="EMBL" id="CANHGI010000006">
    <property type="protein sequence ID" value="CAI5455562.1"/>
    <property type="molecule type" value="Genomic_DNA"/>
</dbReference>
<dbReference type="Proteomes" id="UP001152747">
    <property type="component" value="Unassembled WGS sequence"/>
</dbReference>
<evidence type="ECO:0000256" key="2">
    <source>
        <dbReference type="ARBA" id="ARBA00007193"/>
    </source>
</evidence>
<dbReference type="GO" id="GO:0005886">
    <property type="term" value="C:plasma membrane"/>
    <property type="evidence" value="ECO:0007669"/>
    <property type="project" value="TreeGrafter"/>
</dbReference>
<keyword evidence="12 13" id="KW-0407">Ion channel</keyword>
<accession>A0A9P1NBN4</accession>
<keyword evidence="5 13" id="KW-0812">Transmembrane</keyword>
<feature type="compositionally biased region" description="Basic residues" evidence="14">
    <location>
        <begin position="546"/>
        <end position="555"/>
    </location>
</feature>
<keyword evidence="10" id="KW-0325">Glycoprotein</keyword>
<evidence type="ECO:0000256" key="14">
    <source>
        <dbReference type="SAM" id="MobiDB-lite"/>
    </source>
</evidence>
<dbReference type="AlphaFoldDB" id="A0A9P1NBN4"/>
<evidence type="ECO:0000256" key="11">
    <source>
        <dbReference type="ARBA" id="ARBA00023201"/>
    </source>
</evidence>
<proteinExistence type="inferred from homology"/>
<organism evidence="16 17">
    <name type="scientific">Caenorhabditis angaria</name>
    <dbReference type="NCBI Taxonomy" id="860376"/>
    <lineage>
        <taxon>Eukaryota</taxon>
        <taxon>Metazoa</taxon>
        <taxon>Ecdysozoa</taxon>
        <taxon>Nematoda</taxon>
        <taxon>Chromadorea</taxon>
        <taxon>Rhabditida</taxon>
        <taxon>Rhabditina</taxon>
        <taxon>Rhabditomorpha</taxon>
        <taxon>Rhabditoidea</taxon>
        <taxon>Rhabditidae</taxon>
        <taxon>Peloderinae</taxon>
        <taxon>Caenorhabditis</taxon>
    </lineage>
</organism>
<dbReference type="OrthoDB" id="5874059at2759"/>
<evidence type="ECO:0000256" key="12">
    <source>
        <dbReference type="ARBA" id="ARBA00023303"/>
    </source>
</evidence>
<evidence type="ECO:0000256" key="7">
    <source>
        <dbReference type="ARBA" id="ARBA00023053"/>
    </source>
</evidence>
<evidence type="ECO:0000256" key="5">
    <source>
        <dbReference type="ARBA" id="ARBA00022692"/>
    </source>
</evidence>
<evidence type="ECO:0000256" key="8">
    <source>
        <dbReference type="ARBA" id="ARBA00023065"/>
    </source>
</evidence>
<dbReference type="Pfam" id="PF00858">
    <property type="entry name" value="ASC"/>
    <property type="match status" value="1"/>
</dbReference>
<evidence type="ECO:0000313" key="16">
    <source>
        <dbReference type="EMBL" id="CAI5455562.1"/>
    </source>
</evidence>
<dbReference type="PANTHER" id="PTHR11690">
    <property type="entry name" value="AMILORIDE-SENSITIVE SODIUM CHANNEL-RELATED"/>
    <property type="match status" value="1"/>
</dbReference>
<keyword evidence="17" id="KW-1185">Reference proteome</keyword>
<keyword evidence="4 13" id="KW-0894">Sodium channel</keyword>
<comment type="similarity">
    <text evidence="2 13">Belongs to the amiloride-sensitive sodium channel (TC 1.A.6) family.</text>
</comment>
<evidence type="ECO:0000256" key="15">
    <source>
        <dbReference type="SAM" id="Phobius"/>
    </source>
</evidence>
<evidence type="ECO:0000256" key="6">
    <source>
        <dbReference type="ARBA" id="ARBA00022989"/>
    </source>
</evidence>
<feature type="compositionally biased region" description="Low complexity" evidence="14">
    <location>
        <begin position="556"/>
        <end position="566"/>
    </location>
</feature>
<keyword evidence="8 13" id="KW-0406">Ion transport</keyword>
<gene>
    <name evidence="16" type="ORF">CAMP_LOCUS18199</name>
</gene>
<evidence type="ECO:0000313" key="17">
    <source>
        <dbReference type="Proteomes" id="UP001152747"/>
    </source>
</evidence>
<keyword evidence="9 15" id="KW-0472">Membrane</keyword>
<dbReference type="Gene3D" id="1.10.287.770">
    <property type="entry name" value="YojJ-like"/>
    <property type="match status" value="1"/>
</dbReference>
<dbReference type="PANTHER" id="PTHR11690:SF244">
    <property type="entry name" value="DEGENERIN LIKE"/>
    <property type="match status" value="1"/>
</dbReference>
<comment type="subcellular location">
    <subcellularLocation>
        <location evidence="1">Membrane</location>
        <topology evidence="1">Multi-pass membrane protein</topology>
    </subcellularLocation>
</comment>
<evidence type="ECO:0000256" key="3">
    <source>
        <dbReference type="ARBA" id="ARBA00022448"/>
    </source>
</evidence>
<feature type="region of interest" description="Disordered" evidence="14">
    <location>
        <begin position="545"/>
        <end position="605"/>
    </location>
</feature>
<feature type="compositionally biased region" description="Basic and acidic residues" evidence="14">
    <location>
        <begin position="593"/>
        <end position="605"/>
    </location>
</feature>
<evidence type="ECO:0000256" key="9">
    <source>
        <dbReference type="ARBA" id="ARBA00023136"/>
    </source>
</evidence>
<dbReference type="GO" id="GO:0015280">
    <property type="term" value="F:ligand-gated sodium channel activity"/>
    <property type="evidence" value="ECO:0007669"/>
    <property type="project" value="TreeGrafter"/>
</dbReference>
<feature type="transmembrane region" description="Helical" evidence="15">
    <location>
        <begin position="138"/>
        <end position="158"/>
    </location>
</feature>
<keyword evidence="7" id="KW-0915">Sodium</keyword>
<keyword evidence="3 13" id="KW-0813">Transport</keyword>
<dbReference type="InterPro" id="IPR001873">
    <property type="entry name" value="ENaC"/>
</dbReference>